<feature type="transmembrane region" description="Helical" evidence="9">
    <location>
        <begin position="442"/>
        <end position="461"/>
    </location>
</feature>
<feature type="domain" description="ABC transmembrane type-1" evidence="11">
    <location>
        <begin position="306"/>
        <end position="527"/>
    </location>
</feature>
<evidence type="ECO:0000256" key="2">
    <source>
        <dbReference type="ARBA" id="ARBA00009047"/>
    </source>
</evidence>
<keyword evidence="3 9" id="KW-0813">Transport</keyword>
<feature type="transmembrane region" description="Helical" evidence="9">
    <location>
        <begin position="302"/>
        <end position="329"/>
    </location>
</feature>
<protein>
    <recommendedName>
        <fullName evidence="10">Maltose/maltodextrin transport system permease protein</fullName>
    </recommendedName>
</protein>
<dbReference type="GO" id="GO:1990060">
    <property type="term" value="C:maltose transport complex"/>
    <property type="evidence" value="ECO:0007669"/>
    <property type="project" value="TreeGrafter"/>
</dbReference>
<sequence>MTGPAVQEKTAVSAEEKARSRRQRRAAAYAEAASAGWKVWAIKIVALGVIDALALYAVIALAASAQWTPAVLVAVGVVAINVVYLVPGLLPAKYLTPGLVFLLIFQIFVVLYSGYVAFTNYGSGHNSTKDDAVQALLLQSQTRVADSPTFSVKVLEKDGKFFFLTTAPDSREPVIGGADRPLSAEPGITADGAPGFTTLDFAGVIAHQDEIAALSVPLSDDLNTGYLKTTDGSKAYLFTSSLKWDPKADTMTDAKTGVVYRDTGHGAFTAADGKALLPGWQVWVGGENFVRAFSDQSIRGPFFAVLLWTFAFAILSVATTFILGLFLAIVFNDPRMRSRKYYRVVMILPYAFPAFLSALVWAGLFNKDFGFINQVVLGGASIPWLTDPWLAKGAILIANLWLGFPYMFLVTTGALQSLPDDVVEAARVDGASVWQTFRLIKFPLLLVAVAPLLIASFAFNFNNFGLIYLLTNGGPQFTGAGINVGSTDLLISMVYKVAFVGSERDYGLASAFSIIIFVLVAVISLIGFRQTKVLEDLN</sequence>
<dbReference type="SUPFAM" id="SSF160964">
    <property type="entry name" value="MalF N-terminal region-like"/>
    <property type="match status" value="1"/>
</dbReference>
<dbReference type="Gene3D" id="1.20.58.370">
    <property type="entry name" value="MalF N-terminal region-like"/>
    <property type="match status" value="1"/>
</dbReference>
<name>A0A0F0L0V3_9MICO</name>
<evidence type="ECO:0000256" key="10">
    <source>
        <dbReference type="RuleBase" id="RU367050"/>
    </source>
</evidence>
<feature type="transmembrane region" description="Helical" evidence="9">
    <location>
        <begin position="506"/>
        <end position="528"/>
    </location>
</feature>
<dbReference type="EMBL" id="JYIT01000067">
    <property type="protein sequence ID" value="KJL26010.1"/>
    <property type="molecule type" value="Genomic_DNA"/>
</dbReference>
<dbReference type="InterPro" id="IPR000515">
    <property type="entry name" value="MetI-like"/>
</dbReference>
<dbReference type="GO" id="GO:0042956">
    <property type="term" value="P:maltodextrin transmembrane transport"/>
    <property type="evidence" value="ECO:0007669"/>
    <property type="project" value="TreeGrafter"/>
</dbReference>
<dbReference type="InterPro" id="IPR047103">
    <property type="entry name" value="MalF_P2_sf"/>
</dbReference>
<dbReference type="Pfam" id="PF16296">
    <property type="entry name" value="TM_PBP2_N"/>
    <property type="match status" value="1"/>
</dbReference>
<dbReference type="PROSITE" id="PS50928">
    <property type="entry name" value="ABC_TM1"/>
    <property type="match status" value="1"/>
</dbReference>
<dbReference type="CDD" id="cd06261">
    <property type="entry name" value="TM_PBP2"/>
    <property type="match status" value="1"/>
</dbReference>
<dbReference type="SUPFAM" id="SSF161098">
    <property type="entry name" value="MetI-like"/>
    <property type="match status" value="1"/>
</dbReference>
<dbReference type="OrthoDB" id="9805974at2"/>
<evidence type="ECO:0000256" key="3">
    <source>
        <dbReference type="ARBA" id="ARBA00022448"/>
    </source>
</evidence>
<keyword evidence="8 9" id="KW-0472">Membrane</keyword>
<keyword evidence="13" id="KW-1185">Reference proteome</keyword>
<evidence type="ECO:0000256" key="6">
    <source>
        <dbReference type="ARBA" id="ARBA00022692"/>
    </source>
</evidence>
<organism evidence="12 13">
    <name type="scientific">Microbacterium azadirachtae</name>
    <dbReference type="NCBI Taxonomy" id="582680"/>
    <lineage>
        <taxon>Bacteria</taxon>
        <taxon>Bacillati</taxon>
        <taxon>Actinomycetota</taxon>
        <taxon>Actinomycetes</taxon>
        <taxon>Micrococcales</taxon>
        <taxon>Microbacteriaceae</taxon>
        <taxon>Microbacterium</taxon>
    </lineage>
</organism>
<dbReference type="Pfam" id="PF00528">
    <property type="entry name" value="BPD_transp_1"/>
    <property type="match status" value="1"/>
</dbReference>
<reference evidence="12 13" key="1">
    <citation type="submission" date="2015-02" db="EMBL/GenBank/DDBJ databases">
        <title>Draft genome sequences of ten Microbacterium spp. with emphasis on heavy metal contaminated environments.</title>
        <authorList>
            <person name="Corretto E."/>
        </authorList>
    </citation>
    <scope>NUCLEOTIDE SEQUENCE [LARGE SCALE GENOMIC DNA]</scope>
    <source>
        <strain evidence="12 13">DSM 23848</strain>
    </source>
</reference>
<feature type="transmembrane region" description="Helical" evidence="9">
    <location>
        <begin position="389"/>
        <end position="409"/>
    </location>
</feature>
<keyword evidence="5 10" id="KW-0762">Sugar transport</keyword>
<gene>
    <name evidence="12" type="primary">malF</name>
    <name evidence="12" type="ORF">RL72_01219</name>
</gene>
<comment type="subcellular location">
    <subcellularLocation>
        <location evidence="1 9">Cell membrane</location>
        <topology evidence="1 9">Multi-pass membrane protein</topology>
    </subcellularLocation>
</comment>
<dbReference type="GO" id="GO:0015423">
    <property type="term" value="F:ABC-type maltose transporter activity"/>
    <property type="evidence" value="ECO:0007669"/>
    <property type="project" value="TreeGrafter"/>
</dbReference>
<keyword evidence="7 9" id="KW-1133">Transmembrane helix</keyword>
<comment type="similarity">
    <text evidence="2 10">Belongs to the binding-protein-dependent transport system permease family. MalFG subfamily.</text>
</comment>
<dbReference type="Gene3D" id="1.10.3720.10">
    <property type="entry name" value="MetI-like"/>
    <property type="match status" value="1"/>
</dbReference>
<evidence type="ECO:0000259" key="11">
    <source>
        <dbReference type="PROSITE" id="PS50928"/>
    </source>
</evidence>
<keyword evidence="4 10" id="KW-1003">Cell membrane</keyword>
<dbReference type="PATRIC" id="fig|582680.7.peg.1256"/>
<evidence type="ECO:0000256" key="5">
    <source>
        <dbReference type="ARBA" id="ARBA00022597"/>
    </source>
</evidence>
<evidence type="ECO:0000256" key="4">
    <source>
        <dbReference type="ARBA" id="ARBA00022475"/>
    </source>
</evidence>
<dbReference type="InterPro" id="IPR035277">
    <property type="entry name" value="MalF_N"/>
</dbReference>
<dbReference type="Gene3D" id="2.40.430.10">
    <property type="entry name" value="D-maltodextrin-binding protein, MBP"/>
    <property type="match status" value="1"/>
</dbReference>
<comment type="caution">
    <text evidence="12">The sequence shown here is derived from an EMBL/GenBank/DDBJ whole genome shotgun (WGS) entry which is preliminary data.</text>
</comment>
<dbReference type="Proteomes" id="UP000033448">
    <property type="component" value="Unassembled WGS sequence"/>
</dbReference>
<dbReference type="PANTHER" id="PTHR47314">
    <property type="entry name" value="MALTOSE/MALTODEXTRIN TRANSPORT SYSTEM PERMEASE PROTEIN MALF"/>
    <property type="match status" value="1"/>
</dbReference>
<dbReference type="RefSeq" id="WP_045249935.1">
    <property type="nucleotide sequence ID" value="NZ_JYIT01000067.1"/>
</dbReference>
<comment type="function">
    <text evidence="10">Part of the ABC transporter complex MalEFGK involved in maltose/maltodextrin import. Probably responsible for the translocation of the substrate across the membrane.</text>
</comment>
<feature type="transmembrane region" description="Helical" evidence="9">
    <location>
        <begin position="341"/>
        <end position="364"/>
    </location>
</feature>
<evidence type="ECO:0000313" key="12">
    <source>
        <dbReference type="EMBL" id="KJL26010.1"/>
    </source>
</evidence>
<evidence type="ECO:0000313" key="13">
    <source>
        <dbReference type="Proteomes" id="UP000033448"/>
    </source>
</evidence>
<proteinExistence type="inferred from homology"/>
<evidence type="ECO:0000256" key="8">
    <source>
        <dbReference type="ARBA" id="ARBA00023136"/>
    </source>
</evidence>
<evidence type="ECO:0000256" key="9">
    <source>
        <dbReference type="RuleBase" id="RU363032"/>
    </source>
</evidence>
<dbReference type="InterPro" id="IPR035906">
    <property type="entry name" value="MetI-like_sf"/>
</dbReference>
<feature type="transmembrane region" description="Helical" evidence="9">
    <location>
        <begin position="44"/>
        <end position="63"/>
    </location>
</feature>
<feature type="transmembrane region" description="Helical" evidence="9">
    <location>
        <begin position="69"/>
        <end position="87"/>
    </location>
</feature>
<keyword evidence="6 9" id="KW-0812">Transmembrane</keyword>
<dbReference type="AlphaFoldDB" id="A0A0F0L0V3"/>
<accession>A0A0F0L0V3</accession>
<feature type="transmembrane region" description="Helical" evidence="9">
    <location>
        <begin position="99"/>
        <end position="118"/>
    </location>
</feature>
<evidence type="ECO:0000256" key="7">
    <source>
        <dbReference type="ARBA" id="ARBA00022989"/>
    </source>
</evidence>
<dbReference type="Gene3D" id="3.10.650.10">
    <property type="entry name" value="MalF N-terminal region-like"/>
    <property type="match status" value="1"/>
</dbReference>
<evidence type="ECO:0000256" key="1">
    <source>
        <dbReference type="ARBA" id="ARBA00004651"/>
    </source>
</evidence>
<dbReference type="PANTHER" id="PTHR47314:SF1">
    <property type="entry name" value="MALTOSE_MALTODEXTRIN TRANSPORT SYSTEM PERMEASE PROTEIN MALF"/>
    <property type="match status" value="1"/>
</dbReference>
<dbReference type="InterPro" id="IPR032550">
    <property type="entry name" value="TM_PBP2_N"/>
</dbReference>